<evidence type="ECO:0000313" key="2">
    <source>
        <dbReference type="EMBL" id="MCP9500550.1"/>
    </source>
</evidence>
<dbReference type="RefSeq" id="WP_181985819.1">
    <property type="nucleotide sequence ID" value="NZ_JAJTTD010000002.1"/>
</dbReference>
<name>A0AAP2XEG1_9BACT</name>
<protein>
    <submittedName>
        <fullName evidence="2">Uncharacterized protein</fullName>
    </submittedName>
</protein>
<dbReference type="EMBL" id="JANDWU010000001">
    <property type="protein sequence ID" value="MCP9548005.1"/>
    <property type="molecule type" value="Genomic_DNA"/>
</dbReference>
<evidence type="ECO:0000313" key="4">
    <source>
        <dbReference type="Proteomes" id="UP001206014"/>
    </source>
</evidence>
<gene>
    <name evidence="3" type="ORF">NNC68_00725</name>
    <name evidence="2" type="ORF">NND11_03115</name>
</gene>
<comment type="caution">
    <text evidence="2">The sequence shown here is derived from an EMBL/GenBank/DDBJ whole genome shotgun (WGS) entry which is preliminary data.</text>
</comment>
<reference evidence="2" key="1">
    <citation type="submission" date="2022-07" db="EMBL/GenBank/DDBJ databases">
        <title>Prevotella copri.</title>
        <authorList>
            <person name="Yang C."/>
        </authorList>
    </citation>
    <scope>NUCLEOTIDE SEQUENCE</scope>
    <source>
        <strain evidence="3">HF1805</strain>
        <strain evidence="2">HF88</strain>
    </source>
</reference>
<evidence type="ECO:0000313" key="3">
    <source>
        <dbReference type="EMBL" id="MCP9548005.1"/>
    </source>
</evidence>
<feature type="region of interest" description="Disordered" evidence="1">
    <location>
        <begin position="34"/>
        <end position="53"/>
    </location>
</feature>
<accession>A0AAP2XEG1</accession>
<dbReference type="Proteomes" id="UP001205506">
    <property type="component" value="Unassembled WGS sequence"/>
</dbReference>
<organism evidence="2 4">
    <name type="scientific">Segatella copri</name>
    <dbReference type="NCBI Taxonomy" id="165179"/>
    <lineage>
        <taxon>Bacteria</taxon>
        <taxon>Pseudomonadati</taxon>
        <taxon>Bacteroidota</taxon>
        <taxon>Bacteroidia</taxon>
        <taxon>Bacteroidales</taxon>
        <taxon>Prevotellaceae</taxon>
        <taxon>Segatella</taxon>
    </lineage>
</organism>
<dbReference type="AlphaFoldDB" id="A0AAP2XEG1"/>
<dbReference type="EMBL" id="JANDXR010000002">
    <property type="protein sequence ID" value="MCP9500550.1"/>
    <property type="molecule type" value="Genomic_DNA"/>
</dbReference>
<dbReference type="Proteomes" id="UP001206014">
    <property type="component" value="Unassembled WGS sequence"/>
</dbReference>
<evidence type="ECO:0000256" key="1">
    <source>
        <dbReference type="SAM" id="MobiDB-lite"/>
    </source>
</evidence>
<sequence length="53" mass="6080">MKKKEYIKPELNVYQMETTSILAGSEIVKAKEEDYSEESVSDYRDSSGSIWAD</sequence>
<proteinExistence type="predicted"/>